<keyword evidence="3" id="KW-0217">Developmental protein</keyword>
<dbReference type="Pfam" id="PF00019">
    <property type="entry name" value="TGF_beta"/>
    <property type="match status" value="1"/>
</dbReference>
<dbReference type="EMBL" id="CAUEEQ010004158">
    <property type="protein sequence ID" value="CAJ0926797.1"/>
    <property type="molecule type" value="Genomic_DNA"/>
</dbReference>
<proteinExistence type="inferred from homology"/>
<comment type="caution">
    <text evidence="10">The sequence shown here is derived from an EMBL/GenBank/DDBJ whole genome shotgun (WGS) entry which is preliminary data.</text>
</comment>
<evidence type="ECO:0000256" key="4">
    <source>
        <dbReference type="ARBA" id="ARBA00022525"/>
    </source>
</evidence>
<evidence type="ECO:0000313" key="10">
    <source>
        <dbReference type="EMBL" id="CAJ0926797.1"/>
    </source>
</evidence>
<feature type="domain" description="TGF-beta family profile" evidence="9">
    <location>
        <begin position="250"/>
        <end position="376"/>
    </location>
</feature>
<evidence type="ECO:0000256" key="7">
    <source>
        <dbReference type="ARBA" id="ARBA00023180"/>
    </source>
</evidence>
<evidence type="ECO:0000256" key="3">
    <source>
        <dbReference type="ARBA" id="ARBA00022473"/>
    </source>
</evidence>
<accession>A0ABN9L0I6</accession>
<evidence type="ECO:0000259" key="9">
    <source>
        <dbReference type="PROSITE" id="PS51362"/>
    </source>
</evidence>
<dbReference type="InterPro" id="IPR029034">
    <property type="entry name" value="Cystine-knot_cytokine"/>
</dbReference>
<dbReference type="PROSITE" id="PS51362">
    <property type="entry name" value="TGF_BETA_2"/>
    <property type="match status" value="1"/>
</dbReference>
<gene>
    <name evidence="10" type="ORF">RIMI_LOCUS2873218</name>
</gene>
<evidence type="ECO:0000256" key="8">
    <source>
        <dbReference type="RuleBase" id="RU000354"/>
    </source>
</evidence>
<keyword evidence="5" id="KW-0165">Cleavage on pair of basic residues</keyword>
<evidence type="ECO:0000256" key="2">
    <source>
        <dbReference type="ARBA" id="ARBA00006656"/>
    </source>
</evidence>
<keyword evidence="7" id="KW-0325">Glycoprotein</keyword>
<evidence type="ECO:0000256" key="1">
    <source>
        <dbReference type="ARBA" id="ARBA00004613"/>
    </source>
</evidence>
<keyword evidence="6" id="KW-0732">Signal</keyword>
<dbReference type="PANTHER" id="PTHR11848">
    <property type="entry name" value="TGF-BETA FAMILY"/>
    <property type="match status" value="1"/>
</dbReference>
<reference evidence="10" key="1">
    <citation type="submission" date="2023-07" db="EMBL/GenBank/DDBJ databases">
        <authorList>
            <person name="Stuckert A."/>
        </authorList>
    </citation>
    <scope>NUCLEOTIDE SEQUENCE</scope>
</reference>
<keyword evidence="8" id="KW-0339">Growth factor</keyword>
<keyword evidence="11" id="KW-1185">Reference proteome</keyword>
<sequence>MQKASRKMSWFTSSFYFTIISTILGMSSSLPVQQMMNSSPTLHGKTQFQNMKHSPFMMQLYQTLVLGNTTDLSSLEYSTLQDSDTILSLSAKSCSQLTKHWELCFDMSSITRNIEIQLAELRINFAPGRTHDVTLDISHSKEGEGKTFLGSVKIDFNIERGPTLKTINITRLIQSYLHQVEHFNIKNDQEKMPKNGQERSCTEVSTDRVVLVVFTKDIPSANLHGYPNLIQTVESSKHVTTPLSGIDRIRKRRSAEQAKIMANFPTKPTVDGKPMCRRVDMMLNFVNFGWGDWVIYPPKINAYRCEGACPIPLSEIFKPTNHAYIKSLVKLYNSDGADYPSCVPVKMRPLSMLMNEGGRVVMKNHEDMIVEECGCH</sequence>
<dbReference type="InterPro" id="IPR015615">
    <property type="entry name" value="TGF-beta-rel"/>
</dbReference>
<comment type="subcellular location">
    <subcellularLocation>
        <location evidence="1">Secreted</location>
    </subcellularLocation>
</comment>
<protein>
    <recommendedName>
        <fullName evidence="9">TGF-beta family profile domain-containing protein</fullName>
    </recommendedName>
</protein>
<dbReference type="SUPFAM" id="SSF57501">
    <property type="entry name" value="Cystine-knot cytokines"/>
    <property type="match status" value="1"/>
</dbReference>
<name>A0ABN9L0I6_9NEOB</name>
<dbReference type="InterPro" id="IPR001839">
    <property type="entry name" value="TGF-b_C"/>
</dbReference>
<evidence type="ECO:0000256" key="5">
    <source>
        <dbReference type="ARBA" id="ARBA00022685"/>
    </source>
</evidence>
<organism evidence="10 11">
    <name type="scientific">Ranitomeya imitator</name>
    <name type="common">mimic poison frog</name>
    <dbReference type="NCBI Taxonomy" id="111125"/>
    <lineage>
        <taxon>Eukaryota</taxon>
        <taxon>Metazoa</taxon>
        <taxon>Chordata</taxon>
        <taxon>Craniata</taxon>
        <taxon>Vertebrata</taxon>
        <taxon>Euteleostomi</taxon>
        <taxon>Amphibia</taxon>
        <taxon>Batrachia</taxon>
        <taxon>Anura</taxon>
        <taxon>Neobatrachia</taxon>
        <taxon>Hyloidea</taxon>
        <taxon>Dendrobatidae</taxon>
        <taxon>Dendrobatinae</taxon>
        <taxon>Ranitomeya</taxon>
    </lineage>
</organism>
<dbReference type="SMART" id="SM00204">
    <property type="entry name" value="TGFB"/>
    <property type="match status" value="1"/>
</dbReference>
<dbReference type="Gene3D" id="2.10.90.10">
    <property type="entry name" value="Cystine-knot cytokines"/>
    <property type="match status" value="1"/>
</dbReference>
<keyword evidence="4" id="KW-0964">Secreted</keyword>
<comment type="similarity">
    <text evidence="2 8">Belongs to the TGF-beta family.</text>
</comment>
<evidence type="ECO:0000313" key="11">
    <source>
        <dbReference type="Proteomes" id="UP001176940"/>
    </source>
</evidence>
<dbReference type="PANTHER" id="PTHR11848:SF159">
    <property type="entry name" value="NODAL HOMOLOG"/>
    <property type="match status" value="1"/>
</dbReference>
<dbReference type="Proteomes" id="UP001176940">
    <property type="component" value="Unassembled WGS sequence"/>
</dbReference>
<evidence type="ECO:0000256" key="6">
    <source>
        <dbReference type="ARBA" id="ARBA00022729"/>
    </source>
</evidence>